<gene>
    <name evidence="11" type="ORF">QQS35_10485</name>
</gene>
<sequence>MEFKKNHVNLSPPQFLLTVFAVVIIVGTFLLKLPIATTSGISLLDALFTATSAMTVTGLAVVDTGTVFTLFGEIIILLLIQVGGLGIMTFAVFIFLLAGRKIGFKERIIVSQALNQTSIGGIVALAKKLFLFSIIVEGIAFIALSFRWIPEMGVKEGMYASLFHSISAFNNAGFSTWSNSLSDYAGDPIINIVITFLFIIGGLGFTVIFDLWRKKEFNDLSVHTKLMLIGTFVINVIATIIIFILEYKNPNTIGNLSTIDKLQTSYFQAVTPRTAGFNTLDIASLDESTLFFVILLMFIGAGSASTGGGIKLTTFLALIFAVFAFLKDNNEVVIFRRAIMYTTIVRSLAISILSLSCIFLGIFILNITEDAPFMEIVFETVSAFGTVGLSMGLTTSLTGIGKLVIIVIMIIGKVGPLTLAFSFAHSTKSNIRFPKEDVLTG</sequence>
<feature type="transmembrane region" description="Helical" evidence="10">
    <location>
        <begin position="338"/>
        <end position="364"/>
    </location>
</feature>
<keyword evidence="9 10" id="KW-0472">Membrane</keyword>
<dbReference type="InterPro" id="IPR004772">
    <property type="entry name" value="TrkH"/>
</dbReference>
<evidence type="ECO:0000313" key="12">
    <source>
        <dbReference type="Proteomes" id="UP001235343"/>
    </source>
</evidence>
<keyword evidence="6" id="KW-0630">Potassium</keyword>
<evidence type="ECO:0000256" key="4">
    <source>
        <dbReference type="ARBA" id="ARBA00022538"/>
    </source>
</evidence>
<name>A0ABT7L4S9_9BACI</name>
<evidence type="ECO:0000256" key="10">
    <source>
        <dbReference type="SAM" id="Phobius"/>
    </source>
</evidence>
<comment type="subcellular location">
    <subcellularLocation>
        <location evidence="1">Cell membrane</location>
        <topology evidence="1">Multi-pass membrane protein</topology>
    </subcellularLocation>
</comment>
<organism evidence="11 12">
    <name type="scientific">Aquibacillus rhizosphaerae</name>
    <dbReference type="NCBI Taxonomy" id="3051431"/>
    <lineage>
        <taxon>Bacteria</taxon>
        <taxon>Bacillati</taxon>
        <taxon>Bacillota</taxon>
        <taxon>Bacilli</taxon>
        <taxon>Bacillales</taxon>
        <taxon>Bacillaceae</taxon>
        <taxon>Aquibacillus</taxon>
    </lineage>
</organism>
<reference evidence="11 12" key="1">
    <citation type="submission" date="2023-06" db="EMBL/GenBank/DDBJ databases">
        <title>Aquibacillus rhizosphaerae LR5S19.</title>
        <authorList>
            <person name="Sun J.-Q."/>
        </authorList>
    </citation>
    <scope>NUCLEOTIDE SEQUENCE [LARGE SCALE GENOMIC DNA]</scope>
    <source>
        <strain evidence="11 12">LR5S19</strain>
    </source>
</reference>
<feature type="transmembrane region" description="Helical" evidence="10">
    <location>
        <begin position="12"/>
        <end position="31"/>
    </location>
</feature>
<keyword evidence="7 10" id="KW-1133">Transmembrane helix</keyword>
<evidence type="ECO:0000256" key="2">
    <source>
        <dbReference type="ARBA" id="ARBA00022448"/>
    </source>
</evidence>
<accession>A0ABT7L4S9</accession>
<dbReference type="EMBL" id="JASTZU010000034">
    <property type="protein sequence ID" value="MDL4840878.1"/>
    <property type="molecule type" value="Genomic_DNA"/>
</dbReference>
<proteinExistence type="predicted"/>
<keyword evidence="4" id="KW-0633">Potassium transport</keyword>
<feature type="transmembrane region" description="Helical" evidence="10">
    <location>
        <begin position="376"/>
        <end position="397"/>
    </location>
</feature>
<keyword evidence="12" id="KW-1185">Reference proteome</keyword>
<keyword evidence="3" id="KW-1003">Cell membrane</keyword>
<evidence type="ECO:0000313" key="11">
    <source>
        <dbReference type="EMBL" id="MDL4840878.1"/>
    </source>
</evidence>
<keyword evidence="5 10" id="KW-0812">Transmembrane</keyword>
<evidence type="ECO:0000256" key="1">
    <source>
        <dbReference type="ARBA" id="ARBA00004651"/>
    </source>
</evidence>
<keyword evidence="2" id="KW-0813">Transport</keyword>
<dbReference type="PANTHER" id="PTHR32024">
    <property type="entry name" value="TRK SYSTEM POTASSIUM UPTAKE PROTEIN TRKG-RELATED"/>
    <property type="match status" value="1"/>
</dbReference>
<dbReference type="Proteomes" id="UP001235343">
    <property type="component" value="Unassembled WGS sequence"/>
</dbReference>
<evidence type="ECO:0000256" key="5">
    <source>
        <dbReference type="ARBA" id="ARBA00022692"/>
    </source>
</evidence>
<evidence type="ECO:0000256" key="8">
    <source>
        <dbReference type="ARBA" id="ARBA00023065"/>
    </source>
</evidence>
<evidence type="ECO:0000256" key="7">
    <source>
        <dbReference type="ARBA" id="ARBA00022989"/>
    </source>
</evidence>
<protein>
    <submittedName>
        <fullName evidence="11">TrkH family potassium uptake protein</fullName>
    </submittedName>
</protein>
<feature type="transmembrane region" description="Helical" evidence="10">
    <location>
        <begin position="129"/>
        <end position="149"/>
    </location>
</feature>
<feature type="transmembrane region" description="Helical" evidence="10">
    <location>
        <begin position="403"/>
        <end position="424"/>
    </location>
</feature>
<evidence type="ECO:0000256" key="6">
    <source>
        <dbReference type="ARBA" id="ARBA00022958"/>
    </source>
</evidence>
<dbReference type="NCBIfam" id="TIGR00933">
    <property type="entry name" value="2a38"/>
    <property type="match status" value="1"/>
</dbReference>
<dbReference type="RefSeq" id="WP_285932023.1">
    <property type="nucleotide sequence ID" value="NZ_JASTZU010000034.1"/>
</dbReference>
<feature type="transmembrane region" description="Helical" evidence="10">
    <location>
        <begin position="74"/>
        <end position="98"/>
    </location>
</feature>
<dbReference type="Pfam" id="PF02386">
    <property type="entry name" value="TrkH"/>
    <property type="match status" value="1"/>
</dbReference>
<keyword evidence="8" id="KW-0406">Ion transport</keyword>
<feature type="transmembrane region" description="Helical" evidence="10">
    <location>
        <begin position="224"/>
        <end position="245"/>
    </location>
</feature>
<dbReference type="PANTHER" id="PTHR32024:SF1">
    <property type="entry name" value="KTR SYSTEM POTASSIUM UPTAKE PROTEIN B"/>
    <property type="match status" value="1"/>
</dbReference>
<comment type="caution">
    <text evidence="11">The sequence shown here is derived from an EMBL/GenBank/DDBJ whole genome shotgun (WGS) entry which is preliminary data.</text>
</comment>
<feature type="transmembrane region" description="Helical" evidence="10">
    <location>
        <begin position="282"/>
        <end position="301"/>
    </location>
</feature>
<evidence type="ECO:0000256" key="9">
    <source>
        <dbReference type="ARBA" id="ARBA00023136"/>
    </source>
</evidence>
<feature type="transmembrane region" description="Helical" evidence="10">
    <location>
        <begin position="189"/>
        <end position="212"/>
    </location>
</feature>
<evidence type="ECO:0000256" key="3">
    <source>
        <dbReference type="ARBA" id="ARBA00022475"/>
    </source>
</evidence>
<feature type="transmembrane region" description="Helical" evidence="10">
    <location>
        <begin position="43"/>
        <end position="62"/>
    </location>
</feature>
<dbReference type="InterPro" id="IPR003445">
    <property type="entry name" value="Cat_transpt"/>
</dbReference>